<proteinExistence type="predicted"/>
<dbReference type="SUPFAM" id="SSF55781">
    <property type="entry name" value="GAF domain-like"/>
    <property type="match status" value="1"/>
</dbReference>
<gene>
    <name evidence="6" type="ORF">BN1012_Phect1406</name>
</gene>
<reference evidence="6 7" key="1">
    <citation type="journal article" date="2014" name="Front. Genet.">
        <title>Genome and metabolic network of "Candidatus Phaeomarinobacter ectocarpi" Ec32, a new candidate genus of Alphaproteobacteria frequently associated with brown algae.</title>
        <authorList>
            <person name="Dittami S.M."/>
            <person name="Barbeyron T."/>
            <person name="Boyen C."/>
            <person name="Cambefort J."/>
            <person name="Collet G."/>
            <person name="Delage L."/>
            <person name="Gobet A."/>
            <person name="Groisillier A."/>
            <person name="Leblanc C."/>
            <person name="Michel G."/>
            <person name="Scornet D."/>
            <person name="Siegel A."/>
            <person name="Tapia J.E."/>
            <person name="Tonon T."/>
        </authorList>
    </citation>
    <scope>NUCLEOTIDE SEQUENCE [LARGE SCALE GENOMIC DNA]</scope>
    <source>
        <strain evidence="6 7">Ec32</strain>
    </source>
</reference>
<keyword evidence="2" id="KW-0238">DNA-binding</keyword>
<dbReference type="InterPro" id="IPR005471">
    <property type="entry name" value="Tscrpt_reg_IclR_N"/>
</dbReference>
<evidence type="ECO:0000259" key="4">
    <source>
        <dbReference type="PROSITE" id="PS51077"/>
    </source>
</evidence>
<accession>X5MLM7</accession>
<dbReference type="InterPro" id="IPR036390">
    <property type="entry name" value="WH_DNA-bd_sf"/>
</dbReference>
<dbReference type="Gene3D" id="3.30.450.40">
    <property type="match status" value="1"/>
</dbReference>
<keyword evidence="3" id="KW-0804">Transcription</keyword>
<dbReference type="PANTHER" id="PTHR30136:SF35">
    <property type="entry name" value="HTH-TYPE TRANSCRIPTIONAL REGULATOR RV1719"/>
    <property type="match status" value="1"/>
</dbReference>
<feature type="domain" description="IclR-ED" evidence="5">
    <location>
        <begin position="65"/>
        <end position="247"/>
    </location>
</feature>
<dbReference type="PROSITE" id="PS51077">
    <property type="entry name" value="HTH_ICLR"/>
    <property type="match status" value="1"/>
</dbReference>
<dbReference type="InterPro" id="IPR014757">
    <property type="entry name" value="Tscrpt_reg_IclR_C"/>
</dbReference>
<dbReference type="InterPro" id="IPR050707">
    <property type="entry name" value="HTH_MetabolicPath_Reg"/>
</dbReference>
<dbReference type="HOGENOM" id="CLU_062618_6_0_5"/>
<keyword evidence="1" id="KW-0805">Transcription regulation</keyword>
<dbReference type="SMART" id="SM00346">
    <property type="entry name" value="HTH_ICLR"/>
    <property type="match status" value="1"/>
</dbReference>
<dbReference type="Pfam" id="PF01614">
    <property type="entry name" value="IclR_C"/>
    <property type="match status" value="1"/>
</dbReference>
<dbReference type="EMBL" id="HG966617">
    <property type="protein sequence ID" value="CDO59620.1"/>
    <property type="molecule type" value="Genomic_DNA"/>
</dbReference>
<evidence type="ECO:0000256" key="2">
    <source>
        <dbReference type="ARBA" id="ARBA00023125"/>
    </source>
</evidence>
<evidence type="ECO:0000313" key="7">
    <source>
        <dbReference type="Proteomes" id="UP000032160"/>
    </source>
</evidence>
<evidence type="ECO:0000256" key="1">
    <source>
        <dbReference type="ARBA" id="ARBA00023015"/>
    </source>
</evidence>
<name>X5MLM7_9HYPH</name>
<dbReference type="Proteomes" id="UP000032160">
    <property type="component" value="Chromosome I"/>
</dbReference>
<sequence>MESVRTALSLLELVAEHGEVGVSELARQSGEPKTTVQRNLVTLHEAGWLRPVQKGSRRNWAVSSKILTVASHVEPVADLRPLALPVMEDLRQKTAETIHLMQRDGKEVVLIERLDSPQALRTVRAIGLRAPLHVASNGKAVLANLEPDQIEDYLSEELVAWTPSSHTDPARLRRHLKLVQKQGYAFNDGELDRDVRAIAAPVFDPNAVPIAALSISCPATRFPKSKIETYGRLVKDAAATITRSIASGA</sequence>
<dbReference type="InterPro" id="IPR036388">
    <property type="entry name" value="WH-like_DNA-bd_sf"/>
</dbReference>
<evidence type="ECO:0000256" key="3">
    <source>
        <dbReference type="ARBA" id="ARBA00023163"/>
    </source>
</evidence>
<dbReference type="STRING" id="1458461.BN1012_Phect1406"/>
<evidence type="ECO:0000259" key="5">
    <source>
        <dbReference type="PROSITE" id="PS51078"/>
    </source>
</evidence>
<dbReference type="GO" id="GO:0003677">
    <property type="term" value="F:DNA binding"/>
    <property type="evidence" value="ECO:0007669"/>
    <property type="project" value="UniProtKB-KW"/>
</dbReference>
<dbReference type="RefSeq" id="WP_043950216.1">
    <property type="nucleotide sequence ID" value="NZ_HG966617.1"/>
</dbReference>
<feature type="domain" description="HTH iclR-type" evidence="4">
    <location>
        <begin position="1"/>
        <end position="64"/>
    </location>
</feature>
<organism evidence="6 7">
    <name type="scientific">Candidatus Phaeomarinibacter ectocarpi</name>
    <dbReference type="NCBI Taxonomy" id="1458461"/>
    <lineage>
        <taxon>Bacteria</taxon>
        <taxon>Pseudomonadati</taxon>
        <taxon>Pseudomonadota</taxon>
        <taxon>Alphaproteobacteria</taxon>
        <taxon>Hyphomicrobiales</taxon>
        <taxon>Parvibaculaceae</taxon>
        <taxon>Candidatus Phaeomarinibacter</taxon>
    </lineage>
</organism>
<dbReference type="Pfam" id="PF09339">
    <property type="entry name" value="HTH_IclR"/>
    <property type="match status" value="1"/>
</dbReference>
<dbReference type="PROSITE" id="PS51078">
    <property type="entry name" value="ICLR_ED"/>
    <property type="match status" value="1"/>
</dbReference>
<dbReference type="AlphaFoldDB" id="X5MLM7"/>
<dbReference type="KEGG" id="pect:BN1012_Phect1406"/>
<dbReference type="GO" id="GO:0045892">
    <property type="term" value="P:negative regulation of DNA-templated transcription"/>
    <property type="evidence" value="ECO:0007669"/>
    <property type="project" value="TreeGrafter"/>
</dbReference>
<dbReference type="InterPro" id="IPR029016">
    <property type="entry name" value="GAF-like_dom_sf"/>
</dbReference>
<keyword evidence="7" id="KW-1185">Reference proteome</keyword>
<dbReference type="GO" id="GO:0003700">
    <property type="term" value="F:DNA-binding transcription factor activity"/>
    <property type="evidence" value="ECO:0007669"/>
    <property type="project" value="TreeGrafter"/>
</dbReference>
<dbReference type="Gene3D" id="1.10.10.10">
    <property type="entry name" value="Winged helix-like DNA-binding domain superfamily/Winged helix DNA-binding domain"/>
    <property type="match status" value="1"/>
</dbReference>
<protein>
    <submittedName>
        <fullName evidence="6">Transcriptional regulator, IclR family</fullName>
    </submittedName>
</protein>
<evidence type="ECO:0000313" key="6">
    <source>
        <dbReference type="EMBL" id="CDO59620.1"/>
    </source>
</evidence>
<dbReference type="SUPFAM" id="SSF46785">
    <property type="entry name" value="Winged helix' DNA-binding domain"/>
    <property type="match status" value="1"/>
</dbReference>
<dbReference type="PANTHER" id="PTHR30136">
    <property type="entry name" value="HELIX-TURN-HELIX TRANSCRIPTIONAL REGULATOR, ICLR FAMILY"/>
    <property type="match status" value="1"/>
</dbReference>